<feature type="region of interest" description="Disordered" evidence="1">
    <location>
        <begin position="67"/>
        <end position="192"/>
    </location>
</feature>
<organism evidence="2">
    <name type="scientific">Gordonia sp. MP11Mi</name>
    <dbReference type="NCBI Taxonomy" id="3022769"/>
    <lineage>
        <taxon>Bacteria</taxon>
        <taxon>Bacillati</taxon>
        <taxon>Actinomycetota</taxon>
        <taxon>Actinomycetes</taxon>
        <taxon>Mycobacteriales</taxon>
        <taxon>Gordoniaceae</taxon>
        <taxon>Gordonia</taxon>
    </lineage>
</organism>
<protein>
    <submittedName>
        <fullName evidence="2">Uncharacterized protein</fullName>
    </submittedName>
</protein>
<sequence>MRTTTQQSIRPDRGTLWGMLIAIAAMIMVLALAAALAPSASAETPAERCKRETSAYITAWAAIGKKPPVPYKCGGRNQPPPTLSPTTPEEEPEETVAPTSDAPEDSDNGPSMNAPIERREIEHPGNGQAPIGSHTNADGPTPTQPRKTAAGPTRANTPNDPKRNTTPADRTEGTRQRSQRTTPFKHDVDYKPSIGGKTLNGCETGYHRNNGGYGDCFPDYDYNVFRVTYVNQETIPGDPPVSHCETSPHGECRLNFDRAVSTVNTVTTSESIGADVGLNVKAIDAKISSETTTSESTSTGTSTGNGVSISVPAKDLSPTYAADGYAVYAVYSYVLSKYDTRSKEVVWSKIYYYYEPVGLTYKRAARVGGQP</sequence>
<proteinExistence type="predicted"/>
<dbReference type="EMBL" id="CP128986">
    <property type="protein sequence ID" value="WOC11853.1"/>
    <property type="molecule type" value="Genomic_DNA"/>
</dbReference>
<feature type="region of interest" description="Disordered" evidence="1">
    <location>
        <begin position="289"/>
        <end position="308"/>
    </location>
</feature>
<accession>A0AA97CW21</accession>
<feature type="compositionally biased region" description="Low complexity" evidence="1">
    <location>
        <begin position="289"/>
        <end position="304"/>
    </location>
</feature>
<evidence type="ECO:0000256" key="1">
    <source>
        <dbReference type="SAM" id="MobiDB-lite"/>
    </source>
</evidence>
<dbReference type="AlphaFoldDB" id="A0AA97CW21"/>
<gene>
    <name evidence="2" type="ORF">MP11Mi_09330</name>
</gene>
<evidence type="ECO:0000313" key="2">
    <source>
        <dbReference type="EMBL" id="WOC11853.1"/>
    </source>
</evidence>
<feature type="compositionally biased region" description="Polar residues" evidence="1">
    <location>
        <begin position="154"/>
        <end position="168"/>
    </location>
</feature>
<name>A0AA97CW21_9ACTN</name>
<reference evidence="2" key="1">
    <citation type="submission" date="2023-06" db="EMBL/GenBank/DDBJ databases">
        <title>Gordonia sp. nov. and Pseudochrobactrum sp. nov., two species isolated from the burying beetle Nicrophorus vespilloides.</title>
        <authorList>
            <person name="Poehlein A."/>
            <person name="Guzman J."/>
            <person name="Daniel R."/>
            <person name="Vilcinskas A."/>
        </authorList>
    </citation>
    <scope>NUCLEOTIDE SEQUENCE</scope>
    <source>
        <strain evidence="2">MP11Mi</strain>
    </source>
</reference>